<dbReference type="Proteomes" id="UP000284763">
    <property type="component" value="Unassembled WGS sequence"/>
</dbReference>
<evidence type="ECO:0000256" key="5">
    <source>
        <dbReference type="HAMAP-Rule" id="MF_01893"/>
    </source>
</evidence>
<comment type="caution">
    <text evidence="7">The sequence shown here is derived from an EMBL/GenBank/DDBJ whole genome shotgun (WGS) entry which is preliminary data.</text>
</comment>
<evidence type="ECO:0000256" key="2">
    <source>
        <dbReference type="ARBA" id="ARBA00022694"/>
    </source>
</evidence>
<comment type="catalytic activity">
    <reaction evidence="5">
        <text>uridine(55) in tRNA = pseudouridine(55) in tRNA</text>
        <dbReference type="Rhea" id="RHEA:42532"/>
        <dbReference type="Rhea" id="RHEA-COMP:10101"/>
        <dbReference type="Rhea" id="RHEA-COMP:10102"/>
        <dbReference type="ChEBI" id="CHEBI:65314"/>
        <dbReference type="ChEBI" id="CHEBI:65315"/>
        <dbReference type="EC" id="5.4.99.25"/>
    </reaction>
</comment>
<dbReference type="RefSeq" id="WP_259135400.1">
    <property type="nucleotide sequence ID" value="NZ_JANUCS010000014.1"/>
</dbReference>
<keyword evidence="4 5" id="KW-0413">Isomerase</keyword>
<dbReference type="AlphaFoldDB" id="A0A3R7XIC9"/>
<dbReference type="Pfam" id="PF21238">
    <property type="entry name" value="Pus10_C"/>
    <property type="match status" value="1"/>
</dbReference>
<feature type="binding site" evidence="5">
    <location>
        <position position="310"/>
    </location>
    <ligand>
        <name>substrate</name>
    </ligand>
</feature>
<organism evidence="7 8">
    <name type="scientific">Methanosalsum natronophilum</name>
    <dbReference type="NCBI Taxonomy" id="768733"/>
    <lineage>
        <taxon>Archaea</taxon>
        <taxon>Methanobacteriati</taxon>
        <taxon>Methanobacteriota</taxon>
        <taxon>Stenosarchaea group</taxon>
        <taxon>Methanomicrobia</taxon>
        <taxon>Methanosarcinales</taxon>
        <taxon>Methanosarcinaceae</taxon>
        <taxon>Methanosalsum</taxon>
    </lineage>
</organism>
<dbReference type="GO" id="GO:0031119">
    <property type="term" value="P:tRNA pseudouridine synthesis"/>
    <property type="evidence" value="ECO:0007669"/>
    <property type="project" value="UniProtKB-UniRule"/>
</dbReference>
<dbReference type="InterPro" id="IPR055174">
    <property type="entry name" value="Pus10_THUMP_arc"/>
</dbReference>
<protein>
    <recommendedName>
        <fullName evidence="5">tRNA pseudouridine synthase Pus10</fullName>
        <ecNumber evidence="5">5.4.99.25</ecNumber>
    </recommendedName>
    <alternativeName>
        <fullName evidence="5">tRNA pseudouridine 54/55 synthase</fullName>
        <shortName evidence="5">Psi54/55 synthase</shortName>
    </alternativeName>
</protein>
<dbReference type="PROSITE" id="PS51165">
    <property type="entry name" value="THUMP"/>
    <property type="match status" value="1"/>
</dbReference>
<evidence type="ECO:0000259" key="6">
    <source>
        <dbReference type="PROSITE" id="PS51165"/>
    </source>
</evidence>
<dbReference type="PANTHER" id="PTHR21568">
    <property type="entry name" value="TRNA PSEUDOURIDINE SYNTHASE PUS10"/>
    <property type="match status" value="1"/>
</dbReference>
<name>A0A3R7XIC9_9EURY</name>
<keyword evidence="2 5" id="KW-0819">tRNA processing</keyword>
<keyword evidence="3 5" id="KW-0694">RNA-binding</keyword>
<dbReference type="InterPro" id="IPR005912">
    <property type="entry name" value="Pus10"/>
</dbReference>
<dbReference type="InterPro" id="IPR048741">
    <property type="entry name" value="Pus10-like_C"/>
</dbReference>
<dbReference type="EMBL" id="QZAB01000273">
    <property type="protein sequence ID" value="RQD86012.1"/>
    <property type="molecule type" value="Genomic_DNA"/>
</dbReference>
<feature type="binding site" evidence="5">
    <location>
        <position position="382"/>
    </location>
    <ligand>
        <name>substrate</name>
    </ligand>
</feature>
<dbReference type="HAMAP" id="MF_01893">
    <property type="entry name" value="Pus10_arch"/>
    <property type="match status" value="1"/>
</dbReference>
<dbReference type="Gene3D" id="3.30.70.2510">
    <property type="match status" value="1"/>
</dbReference>
<dbReference type="SUPFAM" id="SSF55120">
    <property type="entry name" value="Pseudouridine synthase"/>
    <property type="match status" value="1"/>
</dbReference>
<dbReference type="FunFam" id="3.30.70.2510:FF:000001">
    <property type="entry name" value="tRNA pseudouridine synthase Pus10"/>
    <property type="match status" value="1"/>
</dbReference>
<dbReference type="EC" id="5.4.99.25" evidence="5"/>
<dbReference type="InterPro" id="IPR020103">
    <property type="entry name" value="PsdUridine_synth_cat_dom_sf"/>
</dbReference>
<dbReference type="NCBIfam" id="TIGR01213">
    <property type="entry name" value="pseudo_Pus10arc"/>
    <property type="match status" value="1"/>
</dbReference>
<evidence type="ECO:0000313" key="7">
    <source>
        <dbReference type="EMBL" id="RQD86012.1"/>
    </source>
</evidence>
<gene>
    <name evidence="5" type="primary">pus10</name>
    <name evidence="7" type="ORF">D5R95_04165</name>
</gene>
<sequence length="418" mass="47254">MSIIDISKKVANEGPICDHCLGRQFGQLSTGLTNDKRGHAIRLTLLMEADRLKKEGVEEPFIKNVFNNNEDGCWVCNDIFTELDIWVQKILVEVNNYEYSTFLVGTIMSGLLNENEEILWAESSTTHAEPLKSELNREIGKLISKETGKDVDFTNPDIVILLNIAENDVKIQVRSIFLYGRYKKLVRGIPQTRWPCRTCKGKGCVECSYSGKQYQVSVDELLREPLMNISRCSDTKFHGAGREDIDALMLGSGRPFVVEGVDPIFRTFDPKLLENEINRCSNGKIEIEGLEFVSKDIIEKLKSSKADKVYNLKVTFKDTVSEDSLRKAIDLISGSTIRQGTPQRVLHRRSDMIREKKVNYCELLEHYGDYAYIKVDCSSGLYVKELVSGDEGRTEPSLSGILEVSSVVEELDVMDVKI</sequence>
<comment type="function">
    <text evidence="5">Responsible for synthesis of pseudouridine from uracil-54 and uracil-55 in the psi GC loop of transfer RNAs.</text>
</comment>
<accession>A0A3R7XIC9</accession>
<evidence type="ECO:0000256" key="3">
    <source>
        <dbReference type="ARBA" id="ARBA00022884"/>
    </source>
</evidence>
<dbReference type="Gene3D" id="3.30.70.3190">
    <property type="match status" value="1"/>
</dbReference>
<evidence type="ECO:0000256" key="4">
    <source>
        <dbReference type="ARBA" id="ARBA00023235"/>
    </source>
</evidence>
<dbReference type="InterPro" id="IPR039894">
    <property type="entry name" value="Pus10-like"/>
</dbReference>
<comment type="similarity">
    <text evidence="1 5">Belongs to the pseudouridine synthase Pus10 family.</text>
</comment>
<comment type="catalytic activity">
    <reaction evidence="5">
        <text>uridine(54) in tRNA = pseudouridine(54) in tRNA</text>
        <dbReference type="Rhea" id="RHEA:57876"/>
        <dbReference type="Rhea" id="RHEA-COMP:10193"/>
        <dbReference type="Rhea" id="RHEA-COMP:14141"/>
        <dbReference type="ChEBI" id="CHEBI:65314"/>
        <dbReference type="ChEBI" id="CHEBI:65315"/>
    </reaction>
</comment>
<dbReference type="GO" id="GO:0160148">
    <property type="term" value="F:tRNA pseudouridine(55) synthase activity"/>
    <property type="evidence" value="ECO:0007669"/>
    <property type="project" value="UniProtKB-EC"/>
</dbReference>
<proteinExistence type="inferred from homology"/>
<evidence type="ECO:0000313" key="8">
    <source>
        <dbReference type="Proteomes" id="UP000284763"/>
    </source>
</evidence>
<dbReference type="Pfam" id="PF22023">
    <property type="entry name" value="Pus10_THUMP_arc"/>
    <property type="match status" value="1"/>
</dbReference>
<dbReference type="PANTHER" id="PTHR21568:SF0">
    <property type="entry name" value="TRNA PSEUDOURIDINE SYNTHASE PUS10"/>
    <property type="match status" value="1"/>
</dbReference>
<dbReference type="GO" id="GO:0000049">
    <property type="term" value="F:tRNA binding"/>
    <property type="evidence" value="ECO:0007669"/>
    <property type="project" value="InterPro"/>
</dbReference>
<evidence type="ECO:0000256" key="1">
    <source>
        <dbReference type="ARBA" id="ARBA00009652"/>
    </source>
</evidence>
<dbReference type="InterPro" id="IPR004114">
    <property type="entry name" value="THUMP_dom"/>
</dbReference>
<dbReference type="SUPFAM" id="SSF143437">
    <property type="entry name" value="THUMP domain-like"/>
    <property type="match status" value="1"/>
</dbReference>
<feature type="domain" description="THUMP" evidence="6">
    <location>
        <begin position="55"/>
        <end position="175"/>
    </location>
</feature>
<reference evidence="7 8" key="1">
    <citation type="submission" date="2018-08" db="EMBL/GenBank/DDBJ databases">
        <title>The metabolism and importance of syntrophic acetate oxidation coupled to methane or sulfide production in haloalkaline environments.</title>
        <authorList>
            <person name="Timmers P.H.A."/>
            <person name="Vavourakis C.D."/>
            <person name="Sorokin D.Y."/>
            <person name="Sinninghe Damste J.S."/>
            <person name="Muyzer G."/>
            <person name="Stams A.J.M."/>
            <person name="Plugge C.M."/>
        </authorList>
    </citation>
    <scope>NUCLEOTIDE SEQUENCE [LARGE SCALE GENOMIC DNA]</scope>
    <source>
        <strain evidence="7">MSAO_Arc3</strain>
    </source>
</reference>
<feature type="active site" description="Nucleophile" evidence="5">
    <location>
        <position position="244"/>
    </location>
</feature>